<keyword evidence="6" id="KW-0411">Iron-sulfur</keyword>
<dbReference type="PROSITE" id="PS00570">
    <property type="entry name" value="RING_HYDROXYL_ALPHA"/>
    <property type="match status" value="1"/>
</dbReference>
<dbReference type="Pfam" id="PF00848">
    <property type="entry name" value="Ring_hydroxyl_A"/>
    <property type="match status" value="1"/>
</dbReference>
<feature type="domain" description="Rieske" evidence="8">
    <location>
        <begin position="55"/>
        <end position="160"/>
    </location>
</feature>
<keyword evidence="10" id="KW-1185">Reference proteome</keyword>
<dbReference type="EMBL" id="CP106738">
    <property type="protein sequence ID" value="UXX82832.1"/>
    <property type="molecule type" value="Genomic_DNA"/>
</dbReference>
<dbReference type="Proteomes" id="UP001064087">
    <property type="component" value="Chromosome"/>
</dbReference>
<reference evidence="9" key="1">
    <citation type="submission" date="2022-10" db="EMBL/GenBank/DDBJ databases">
        <title>Roseovarius pelagicus sp. nov., isolated from Arctic seawater.</title>
        <authorList>
            <person name="Hong Y.W."/>
            <person name="Hwang C.Y."/>
        </authorList>
    </citation>
    <scope>NUCLEOTIDE SEQUENCE</scope>
    <source>
        <strain evidence="9">HL-MP18</strain>
    </source>
</reference>
<evidence type="ECO:0000256" key="1">
    <source>
        <dbReference type="ARBA" id="ARBA00001962"/>
    </source>
</evidence>
<dbReference type="InterPro" id="IPR015881">
    <property type="entry name" value="ARHD_Rieske_2Fe_2S"/>
</dbReference>
<evidence type="ECO:0000256" key="3">
    <source>
        <dbReference type="ARBA" id="ARBA00022723"/>
    </source>
</evidence>
<keyword evidence="4" id="KW-0560">Oxidoreductase</keyword>
<dbReference type="InterPro" id="IPR015879">
    <property type="entry name" value="Ring_hydroxy_dOase_asu_C_dom"/>
</dbReference>
<evidence type="ECO:0000313" key="9">
    <source>
        <dbReference type="EMBL" id="UXX82832.1"/>
    </source>
</evidence>
<gene>
    <name evidence="9" type="ORF">N7U68_17360</name>
</gene>
<evidence type="ECO:0000256" key="5">
    <source>
        <dbReference type="ARBA" id="ARBA00023004"/>
    </source>
</evidence>
<dbReference type="GO" id="GO:0051213">
    <property type="term" value="F:dioxygenase activity"/>
    <property type="evidence" value="ECO:0007669"/>
    <property type="project" value="UniProtKB-KW"/>
</dbReference>
<accession>A0ABY6D9L7</accession>
<dbReference type="SUPFAM" id="SSF50022">
    <property type="entry name" value="ISP domain"/>
    <property type="match status" value="1"/>
</dbReference>
<keyword evidence="5" id="KW-0408">Iron</keyword>
<dbReference type="Pfam" id="PF00355">
    <property type="entry name" value="Rieske"/>
    <property type="match status" value="1"/>
</dbReference>
<keyword evidence="3" id="KW-0479">Metal-binding</keyword>
<dbReference type="PANTHER" id="PTHR43756">
    <property type="entry name" value="CHOLINE MONOOXYGENASE, CHLOROPLASTIC"/>
    <property type="match status" value="1"/>
</dbReference>
<evidence type="ECO:0000256" key="4">
    <source>
        <dbReference type="ARBA" id="ARBA00023002"/>
    </source>
</evidence>
<evidence type="ECO:0000259" key="8">
    <source>
        <dbReference type="PROSITE" id="PS51296"/>
    </source>
</evidence>
<name>A0ABY6D9L7_9RHOB</name>
<dbReference type="Gene3D" id="3.90.380.10">
    <property type="entry name" value="Naphthalene 1,2-dioxygenase Alpha Subunit, Chain A, domain 1"/>
    <property type="match status" value="2"/>
</dbReference>
<protein>
    <submittedName>
        <fullName evidence="9">Aromatic ring-hydroxylating dioxygenase subunit alpha</fullName>
    </submittedName>
</protein>
<organism evidence="9 10">
    <name type="scientific">Roseovarius pelagicus</name>
    <dbReference type="NCBI Taxonomy" id="2980108"/>
    <lineage>
        <taxon>Bacteria</taxon>
        <taxon>Pseudomonadati</taxon>
        <taxon>Pseudomonadota</taxon>
        <taxon>Alphaproteobacteria</taxon>
        <taxon>Rhodobacterales</taxon>
        <taxon>Roseobacteraceae</taxon>
        <taxon>Roseovarius</taxon>
    </lineage>
</organism>
<dbReference type="RefSeq" id="WP_241188217.1">
    <property type="nucleotide sequence ID" value="NZ_CP106738.1"/>
</dbReference>
<dbReference type="PRINTS" id="PR00090">
    <property type="entry name" value="RNGDIOXGNASE"/>
</dbReference>
<keyword evidence="2" id="KW-0001">2Fe-2S</keyword>
<dbReference type="PROSITE" id="PS51296">
    <property type="entry name" value="RIESKE"/>
    <property type="match status" value="1"/>
</dbReference>
<dbReference type="SUPFAM" id="SSF55961">
    <property type="entry name" value="Bet v1-like"/>
    <property type="match status" value="1"/>
</dbReference>
<dbReference type="InterPro" id="IPR017941">
    <property type="entry name" value="Rieske_2Fe-2S"/>
</dbReference>
<evidence type="ECO:0000256" key="6">
    <source>
        <dbReference type="ARBA" id="ARBA00023014"/>
    </source>
</evidence>
<evidence type="ECO:0000256" key="7">
    <source>
        <dbReference type="ARBA" id="ARBA00023027"/>
    </source>
</evidence>
<evidence type="ECO:0000256" key="2">
    <source>
        <dbReference type="ARBA" id="ARBA00022714"/>
    </source>
</evidence>
<proteinExistence type="predicted"/>
<keyword evidence="7" id="KW-0520">NAD</keyword>
<dbReference type="CDD" id="cd03469">
    <property type="entry name" value="Rieske_RO_Alpha_N"/>
    <property type="match status" value="1"/>
</dbReference>
<keyword evidence="9" id="KW-0223">Dioxygenase</keyword>
<evidence type="ECO:0000313" key="10">
    <source>
        <dbReference type="Proteomes" id="UP001064087"/>
    </source>
</evidence>
<comment type="cofactor">
    <cofactor evidence="1">
        <name>Fe cation</name>
        <dbReference type="ChEBI" id="CHEBI:24875"/>
    </cofactor>
</comment>
<dbReference type="PANTHER" id="PTHR43756:SF5">
    <property type="entry name" value="CHOLINE MONOOXYGENASE, CHLOROPLASTIC"/>
    <property type="match status" value="1"/>
</dbReference>
<dbReference type="InterPro" id="IPR036922">
    <property type="entry name" value="Rieske_2Fe-2S_sf"/>
</dbReference>
<dbReference type="InterPro" id="IPR001663">
    <property type="entry name" value="Rng_hydr_dOase-A"/>
</dbReference>
<sequence length="378" mass="41751">MTDMISDRTSTVSLRHELAACAAAPPDAPRGLPGQAYVDPGFFAHECATVLRRGWHCVGRADELPEQGDYLTLNLLDEPVVVVRDDTTIRALSNVCRHRGMPLVEGSGNTKRFVCRYHAWTYGTDGALLRAPRMQNAGFDAKTCKLPEFHCAQRFGFIYVCLADQAPDIDAELSGLSDMIGPYQPENYRIVHAAQEVWHCNWKCLVENFMEGYHLSVVHPVTLHGYTPTGLSRKGPNGLGYTSYFANYPTNIPSRGAGAPGLDDAARNRSSLFAAFPCQVASVAASLLVSLSILPLTATSIEVRWTMSVYGDELDDETIRQRVNLWEEVNREDREKLEAMQRALRSVHASGGPLAGDDYEGTVRDFLLWLARQDAMAG</sequence>
<dbReference type="Gene3D" id="2.102.10.10">
    <property type="entry name" value="Rieske [2Fe-2S] iron-sulphur domain"/>
    <property type="match status" value="1"/>
</dbReference>